<dbReference type="PANTHER" id="PTHR13878">
    <property type="entry name" value="GULONOLACTONE OXIDASE"/>
    <property type="match status" value="1"/>
</dbReference>
<reference evidence="5 6" key="1">
    <citation type="submission" date="2019-04" db="EMBL/GenBank/DDBJ databases">
        <title>Friends and foes A comparative genomics study of 23 Aspergillus species from section Flavi.</title>
        <authorList>
            <consortium name="DOE Joint Genome Institute"/>
            <person name="Kjaerbolling I."/>
            <person name="Vesth T."/>
            <person name="Frisvad J.C."/>
            <person name="Nybo J.L."/>
            <person name="Theobald S."/>
            <person name="Kildgaard S."/>
            <person name="Isbrandt T."/>
            <person name="Kuo A."/>
            <person name="Sato A."/>
            <person name="Lyhne E.K."/>
            <person name="Kogle M.E."/>
            <person name="Wiebenga A."/>
            <person name="Kun R.S."/>
            <person name="Lubbers R.J."/>
            <person name="Makela M.R."/>
            <person name="Barry K."/>
            <person name="Chovatia M."/>
            <person name="Clum A."/>
            <person name="Daum C."/>
            <person name="Haridas S."/>
            <person name="He G."/>
            <person name="LaButti K."/>
            <person name="Lipzen A."/>
            <person name="Mondo S."/>
            <person name="Riley R."/>
            <person name="Salamov A."/>
            <person name="Simmons B.A."/>
            <person name="Magnuson J.K."/>
            <person name="Henrissat B."/>
            <person name="Mortensen U.H."/>
            <person name="Larsen T.O."/>
            <person name="Devries R.P."/>
            <person name="Grigoriev I.V."/>
            <person name="Machida M."/>
            <person name="Baker S.E."/>
            <person name="Andersen M.R."/>
        </authorList>
    </citation>
    <scope>NUCLEOTIDE SEQUENCE [LARGE SCALE GENOMIC DNA]</scope>
    <source>
        <strain evidence="5 6">CBS 151.66</strain>
    </source>
</reference>
<dbReference type="InterPro" id="IPR006094">
    <property type="entry name" value="Oxid_FAD_bind_N"/>
</dbReference>
<dbReference type="InterPro" id="IPR016169">
    <property type="entry name" value="FAD-bd_PCMH_sub2"/>
</dbReference>
<dbReference type="GO" id="GO:0016491">
    <property type="term" value="F:oxidoreductase activity"/>
    <property type="evidence" value="ECO:0007669"/>
    <property type="project" value="UniProtKB-KW"/>
</dbReference>
<keyword evidence="3" id="KW-0732">Signal</keyword>
<dbReference type="Gene3D" id="3.30.465.10">
    <property type="match status" value="2"/>
</dbReference>
<dbReference type="Proteomes" id="UP000326565">
    <property type="component" value="Unassembled WGS sequence"/>
</dbReference>
<dbReference type="AlphaFoldDB" id="A0A5N5WMF9"/>
<feature type="signal peptide" evidence="3">
    <location>
        <begin position="1"/>
        <end position="24"/>
    </location>
</feature>
<proteinExistence type="inferred from homology"/>
<evidence type="ECO:0000256" key="1">
    <source>
        <dbReference type="ARBA" id="ARBA00005466"/>
    </source>
</evidence>
<feature type="domain" description="FAD-binding PCMH-type" evidence="4">
    <location>
        <begin position="119"/>
        <end position="303"/>
    </location>
</feature>
<dbReference type="GO" id="GO:0071949">
    <property type="term" value="F:FAD binding"/>
    <property type="evidence" value="ECO:0007669"/>
    <property type="project" value="InterPro"/>
</dbReference>
<organism evidence="5 6">
    <name type="scientific">Aspergillus leporis</name>
    <dbReference type="NCBI Taxonomy" id="41062"/>
    <lineage>
        <taxon>Eukaryota</taxon>
        <taxon>Fungi</taxon>
        <taxon>Dikarya</taxon>
        <taxon>Ascomycota</taxon>
        <taxon>Pezizomycotina</taxon>
        <taxon>Eurotiomycetes</taxon>
        <taxon>Eurotiomycetidae</taxon>
        <taxon>Eurotiales</taxon>
        <taxon>Aspergillaceae</taxon>
        <taxon>Aspergillus</taxon>
        <taxon>Aspergillus subgen. Circumdati</taxon>
    </lineage>
</organism>
<feature type="chain" id="PRO_5025056053" evidence="3">
    <location>
        <begin position="25"/>
        <end position="558"/>
    </location>
</feature>
<dbReference type="OrthoDB" id="9983560at2759"/>
<dbReference type="InterPro" id="IPR050432">
    <property type="entry name" value="FAD-linked_Oxidoreductases_BP"/>
</dbReference>
<sequence length="558" mass="60885">MIQHTGQTILAALGLLSTAVDAQAQPRRRCAYGDGCWPDAQTWNDFNATVGGTLIRSMPSAAVCHTEVYNADQCAIAKESWLDSFWRTNQSGAYVATVWEMGKSGQCFVSTPVSAPCDQGVVPYYSVRAESVEDIQASVRFASENDLLLVTKNTGHDHLGRSSGKGAFSIWTHNLKGIEWHESFVPQGAPADVSGIPAATLQAGEQWFDVYQAAAKQGVLIVGGSARTVGAAGGYLLGGGHSPFAHYYGLAADNLLEMTIVSADGEHRVLNPYADPEYFWAVRGGGGSSWGVVTSVTYKTHPVPQNLIVGLVQINTTDNSSFKRVVTDSLKLLPAITNAGYTGYSSIMRGFNAIFLKPNSTVASFNQTFAPFFNLTQLPGIQGGITAYPSTWNEYIKSFLQDPNIGTNIQDTSRLLTADVIEEKAEDLAELIIGNNEGAGFNFIGKVNNHERDNTAVHDIWKRSHALMSLSVDWSDTASDAEKQEKRREMVELSERFTEIVGSEGGTYVNEANPYEPEWQTVFWGDKYERLLSIKRQVDPTQLFVCNRCVGSDVVFQP</sequence>
<dbReference type="InterPro" id="IPR036318">
    <property type="entry name" value="FAD-bd_PCMH-like_sf"/>
</dbReference>
<protein>
    <submittedName>
        <fullName evidence="5">FAD binding domain protein</fullName>
    </submittedName>
</protein>
<evidence type="ECO:0000313" key="5">
    <source>
        <dbReference type="EMBL" id="KAB8068887.1"/>
    </source>
</evidence>
<dbReference type="InterPro" id="IPR016166">
    <property type="entry name" value="FAD-bd_PCMH"/>
</dbReference>
<dbReference type="PROSITE" id="PS51387">
    <property type="entry name" value="FAD_PCMH"/>
    <property type="match status" value="1"/>
</dbReference>
<keyword evidence="2" id="KW-0560">Oxidoreductase</keyword>
<dbReference type="InterPro" id="IPR012951">
    <property type="entry name" value="BBE"/>
</dbReference>
<keyword evidence="6" id="KW-1185">Reference proteome</keyword>
<dbReference type="SUPFAM" id="SSF56176">
    <property type="entry name" value="FAD-binding/transporter-associated domain-like"/>
    <property type="match status" value="1"/>
</dbReference>
<evidence type="ECO:0000313" key="6">
    <source>
        <dbReference type="Proteomes" id="UP000326565"/>
    </source>
</evidence>
<evidence type="ECO:0000259" key="4">
    <source>
        <dbReference type="PROSITE" id="PS51387"/>
    </source>
</evidence>
<dbReference type="PANTHER" id="PTHR13878:SF91">
    <property type="entry name" value="FAD BINDING DOMAIN PROTEIN (AFU_ORTHOLOGUE AFUA_6G12070)-RELATED"/>
    <property type="match status" value="1"/>
</dbReference>
<accession>A0A5N5WMF9</accession>
<dbReference type="Pfam" id="PF01565">
    <property type="entry name" value="FAD_binding_4"/>
    <property type="match status" value="1"/>
</dbReference>
<comment type="similarity">
    <text evidence="1">Belongs to the oxygen-dependent FAD-linked oxidoreductase family.</text>
</comment>
<dbReference type="EMBL" id="ML732368">
    <property type="protein sequence ID" value="KAB8068887.1"/>
    <property type="molecule type" value="Genomic_DNA"/>
</dbReference>
<gene>
    <name evidence="5" type="ORF">BDV29DRAFT_199082</name>
</gene>
<evidence type="ECO:0000256" key="3">
    <source>
        <dbReference type="SAM" id="SignalP"/>
    </source>
</evidence>
<evidence type="ECO:0000256" key="2">
    <source>
        <dbReference type="ARBA" id="ARBA00023002"/>
    </source>
</evidence>
<dbReference type="Pfam" id="PF08031">
    <property type="entry name" value="BBE"/>
    <property type="match status" value="1"/>
</dbReference>
<name>A0A5N5WMF9_9EURO</name>